<comment type="similarity">
    <text evidence="8">Belongs to the TRAP transporter small permease family.</text>
</comment>
<keyword evidence="5 10" id="KW-0812">Transmembrane</keyword>
<protein>
    <submittedName>
        <fullName evidence="12">TRAP-type C4-dicarboxylate transport system permease small subunit</fullName>
    </submittedName>
</protein>
<dbReference type="AlphaFoldDB" id="A0A839S6L0"/>
<dbReference type="InterPro" id="IPR007387">
    <property type="entry name" value="TRAP_DctQ"/>
</dbReference>
<organism evidence="12 13">
    <name type="scientific">Prauserella isguenensis</name>
    <dbReference type="NCBI Taxonomy" id="1470180"/>
    <lineage>
        <taxon>Bacteria</taxon>
        <taxon>Bacillati</taxon>
        <taxon>Actinomycetota</taxon>
        <taxon>Actinomycetes</taxon>
        <taxon>Pseudonocardiales</taxon>
        <taxon>Pseudonocardiaceae</taxon>
        <taxon>Prauserella</taxon>
    </lineage>
</organism>
<comment type="caution">
    <text evidence="12">The sequence shown here is derived from an EMBL/GenBank/DDBJ whole genome shotgun (WGS) entry which is preliminary data.</text>
</comment>
<evidence type="ECO:0000256" key="3">
    <source>
        <dbReference type="ARBA" id="ARBA00022475"/>
    </source>
</evidence>
<name>A0A839S6L0_9PSEU</name>
<gene>
    <name evidence="12" type="ORF">FHS23_004558</name>
</gene>
<keyword evidence="3" id="KW-1003">Cell membrane</keyword>
<feature type="domain" description="Tripartite ATP-independent periplasmic transporters DctQ component" evidence="11">
    <location>
        <begin position="28"/>
        <end position="156"/>
    </location>
</feature>
<evidence type="ECO:0000256" key="7">
    <source>
        <dbReference type="ARBA" id="ARBA00023136"/>
    </source>
</evidence>
<evidence type="ECO:0000259" key="11">
    <source>
        <dbReference type="Pfam" id="PF04290"/>
    </source>
</evidence>
<feature type="transmembrane region" description="Helical" evidence="10">
    <location>
        <begin position="91"/>
        <end position="112"/>
    </location>
</feature>
<evidence type="ECO:0000256" key="8">
    <source>
        <dbReference type="ARBA" id="ARBA00038436"/>
    </source>
</evidence>
<keyword evidence="7 10" id="KW-0472">Membrane</keyword>
<evidence type="ECO:0000256" key="1">
    <source>
        <dbReference type="ARBA" id="ARBA00004429"/>
    </source>
</evidence>
<evidence type="ECO:0000256" key="4">
    <source>
        <dbReference type="ARBA" id="ARBA00022519"/>
    </source>
</evidence>
<evidence type="ECO:0000256" key="6">
    <source>
        <dbReference type="ARBA" id="ARBA00022989"/>
    </source>
</evidence>
<dbReference type="GO" id="GO:0005886">
    <property type="term" value="C:plasma membrane"/>
    <property type="evidence" value="ECO:0007669"/>
    <property type="project" value="UniProtKB-SubCell"/>
</dbReference>
<dbReference type="Pfam" id="PF04290">
    <property type="entry name" value="DctQ"/>
    <property type="match status" value="1"/>
</dbReference>
<keyword evidence="13" id="KW-1185">Reference proteome</keyword>
<evidence type="ECO:0000256" key="9">
    <source>
        <dbReference type="SAM" id="MobiDB-lite"/>
    </source>
</evidence>
<feature type="transmembrane region" description="Helical" evidence="10">
    <location>
        <begin position="132"/>
        <end position="150"/>
    </location>
</feature>
<comment type="subcellular location">
    <subcellularLocation>
        <location evidence="1">Cell inner membrane</location>
        <topology evidence="1">Multi-pass membrane protein</topology>
    </subcellularLocation>
</comment>
<proteinExistence type="inferred from homology"/>
<evidence type="ECO:0000313" key="12">
    <source>
        <dbReference type="EMBL" id="MBB3053505.1"/>
    </source>
</evidence>
<dbReference type="PANTHER" id="PTHR35011">
    <property type="entry name" value="2,3-DIKETO-L-GULONATE TRAP TRANSPORTER SMALL PERMEASE PROTEIN YIAM"/>
    <property type="match status" value="1"/>
</dbReference>
<sequence length="181" mass="19258">MPARALRLGLVAVDRTTDALTLLGLVAMVLVVSWQVFARFVLGFTPGWASELALLLLCWLAFLGIAKGIREHSHIAVGFVVDRLPRPVRNVAIRIAPALMVAFGCYLVVQGGEFTRLMMHSTLPGTGLPTSVQYAAMPVAGVLIAVYSVLQLFGRIPLDPPDPAPASETPGSGRAGEGDDR</sequence>
<feature type="transmembrane region" description="Helical" evidence="10">
    <location>
        <begin position="20"/>
        <end position="42"/>
    </location>
</feature>
<dbReference type="PANTHER" id="PTHR35011:SF11">
    <property type="entry name" value="TRAP TRANSPORTER SMALL PERMEASE PROTEIN"/>
    <property type="match status" value="1"/>
</dbReference>
<keyword evidence="4" id="KW-0997">Cell inner membrane</keyword>
<dbReference type="Proteomes" id="UP000550714">
    <property type="component" value="Unassembled WGS sequence"/>
</dbReference>
<dbReference type="InterPro" id="IPR055348">
    <property type="entry name" value="DctQ"/>
</dbReference>
<dbReference type="GO" id="GO:0015740">
    <property type="term" value="P:C4-dicarboxylate transport"/>
    <property type="evidence" value="ECO:0007669"/>
    <property type="project" value="TreeGrafter"/>
</dbReference>
<keyword evidence="6 10" id="KW-1133">Transmembrane helix</keyword>
<reference evidence="12 13" key="1">
    <citation type="submission" date="2020-08" db="EMBL/GenBank/DDBJ databases">
        <title>Genomic Encyclopedia of Type Strains, Phase III (KMG-III): the genomes of soil and plant-associated and newly described type strains.</title>
        <authorList>
            <person name="Whitman W."/>
        </authorList>
    </citation>
    <scope>NUCLEOTIDE SEQUENCE [LARGE SCALE GENOMIC DNA]</scope>
    <source>
        <strain evidence="12 13">CECT 8577</strain>
    </source>
</reference>
<evidence type="ECO:0000256" key="10">
    <source>
        <dbReference type="SAM" id="Phobius"/>
    </source>
</evidence>
<accession>A0A839S6L0</accession>
<evidence type="ECO:0000256" key="2">
    <source>
        <dbReference type="ARBA" id="ARBA00022448"/>
    </source>
</evidence>
<keyword evidence="2" id="KW-0813">Transport</keyword>
<dbReference type="RefSeq" id="WP_343054193.1">
    <property type="nucleotide sequence ID" value="NZ_JACHWU010000010.1"/>
</dbReference>
<dbReference type="EMBL" id="JACHWU010000010">
    <property type="protein sequence ID" value="MBB3053505.1"/>
    <property type="molecule type" value="Genomic_DNA"/>
</dbReference>
<feature type="transmembrane region" description="Helical" evidence="10">
    <location>
        <begin position="48"/>
        <end position="66"/>
    </location>
</feature>
<evidence type="ECO:0000313" key="13">
    <source>
        <dbReference type="Proteomes" id="UP000550714"/>
    </source>
</evidence>
<evidence type="ECO:0000256" key="5">
    <source>
        <dbReference type="ARBA" id="ARBA00022692"/>
    </source>
</evidence>
<dbReference type="GO" id="GO:0022857">
    <property type="term" value="F:transmembrane transporter activity"/>
    <property type="evidence" value="ECO:0007669"/>
    <property type="project" value="TreeGrafter"/>
</dbReference>
<feature type="region of interest" description="Disordered" evidence="9">
    <location>
        <begin position="159"/>
        <end position="181"/>
    </location>
</feature>